<name>E6QWM1_9ZZZZ</name>
<accession>E6QWM1</accession>
<feature type="compositionally biased region" description="Basic and acidic residues" evidence="1">
    <location>
        <begin position="33"/>
        <end position="43"/>
    </location>
</feature>
<dbReference type="EMBL" id="CABR01000155">
    <property type="protein sequence ID" value="CBI11644.1"/>
    <property type="molecule type" value="Genomic_DNA"/>
</dbReference>
<gene>
    <name evidence="2" type="ORF">CARN7_2481</name>
</gene>
<sequence length="200" mass="22366">MEGDAVTERAVGRPDGSHFFSRSNDKPTIGRRPLAEHLPDLGKPFRTDVTKAERNTVKREVELRLDDRLHLRLLVFEDWRNIGLEDEVAAIRIDDLVDVGPRSEIGRDLAILNIGSATIGPRWPEGNAFVPQLRPLRLGQTEIDHNNFDVGEIDMELGRSKPVIDQGVALAGVTMGIENVSHSEPPRVRYKLNDVVSPKK</sequence>
<proteinExistence type="predicted"/>
<evidence type="ECO:0000256" key="1">
    <source>
        <dbReference type="SAM" id="MobiDB-lite"/>
    </source>
</evidence>
<evidence type="ECO:0000313" key="2">
    <source>
        <dbReference type="EMBL" id="CBI11644.1"/>
    </source>
</evidence>
<comment type="caution">
    <text evidence="2">The sequence shown here is derived from an EMBL/GenBank/DDBJ whole genome shotgun (WGS) entry which is preliminary data.</text>
</comment>
<organism evidence="2">
    <name type="scientific">mine drainage metagenome</name>
    <dbReference type="NCBI Taxonomy" id="410659"/>
    <lineage>
        <taxon>unclassified sequences</taxon>
        <taxon>metagenomes</taxon>
        <taxon>ecological metagenomes</taxon>
    </lineage>
</organism>
<protein>
    <submittedName>
        <fullName evidence="2">Uncharacterized protein</fullName>
    </submittedName>
</protein>
<dbReference type="AlphaFoldDB" id="E6QWM1"/>
<feature type="compositionally biased region" description="Basic and acidic residues" evidence="1">
    <location>
        <begin position="1"/>
        <end position="16"/>
    </location>
</feature>
<feature type="region of interest" description="Disordered" evidence="1">
    <location>
        <begin position="1"/>
        <end position="43"/>
    </location>
</feature>
<reference evidence="2" key="1">
    <citation type="submission" date="2009-10" db="EMBL/GenBank/DDBJ databases">
        <title>Diversity of trophic interactions inside an arsenic-rich microbial ecosystem.</title>
        <authorList>
            <person name="Bertin P.N."/>
            <person name="Heinrich-Salmeron A."/>
            <person name="Pelletier E."/>
            <person name="Goulhen-Chollet F."/>
            <person name="Arsene-Ploetze F."/>
            <person name="Gallien S."/>
            <person name="Calteau A."/>
            <person name="Vallenet D."/>
            <person name="Casiot C."/>
            <person name="Chane-Woon-Ming B."/>
            <person name="Giloteaux L."/>
            <person name="Barakat M."/>
            <person name="Bonnefoy V."/>
            <person name="Bruneel O."/>
            <person name="Chandler M."/>
            <person name="Cleiss J."/>
            <person name="Duran R."/>
            <person name="Elbaz-Poulichet F."/>
            <person name="Fonknechten N."/>
            <person name="Lauga B."/>
            <person name="Mornico D."/>
            <person name="Ortet P."/>
            <person name="Schaeffer C."/>
            <person name="Siguier P."/>
            <person name="Alexander Thil Smith A."/>
            <person name="Van Dorsselaer A."/>
            <person name="Weissenbach J."/>
            <person name="Medigue C."/>
            <person name="Le Paslier D."/>
        </authorList>
    </citation>
    <scope>NUCLEOTIDE SEQUENCE</scope>
</reference>